<reference evidence="3" key="1">
    <citation type="journal article" date="2019" name="Int. J. Syst. Evol. Microbiol.">
        <title>The Global Catalogue of Microorganisms (GCM) 10K type strain sequencing project: providing services to taxonomists for standard genome sequencing and annotation.</title>
        <authorList>
            <consortium name="The Broad Institute Genomics Platform"/>
            <consortium name="The Broad Institute Genome Sequencing Center for Infectious Disease"/>
            <person name="Wu L."/>
            <person name="Ma J."/>
        </authorList>
    </citation>
    <scope>NUCLEOTIDE SEQUENCE [LARGE SCALE GENOMIC DNA]</scope>
    <source>
        <strain evidence="3">JCM 10696</strain>
    </source>
</reference>
<evidence type="ECO:0000313" key="2">
    <source>
        <dbReference type="EMBL" id="GAA0946296.1"/>
    </source>
</evidence>
<organism evidence="2 3">
    <name type="scientific">Actinocorallia libanotica</name>
    <dbReference type="NCBI Taxonomy" id="46162"/>
    <lineage>
        <taxon>Bacteria</taxon>
        <taxon>Bacillati</taxon>
        <taxon>Actinomycetota</taxon>
        <taxon>Actinomycetes</taxon>
        <taxon>Streptosporangiales</taxon>
        <taxon>Thermomonosporaceae</taxon>
        <taxon>Actinocorallia</taxon>
    </lineage>
</organism>
<proteinExistence type="predicted"/>
<dbReference type="PROSITE" id="PS51257">
    <property type="entry name" value="PROKAR_LIPOPROTEIN"/>
    <property type="match status" value="1"/>
</dbReference>
<comment type="caution">
    <text evidence="2">The sequence shown here is derived from an EMBL/GenBank/DDBJ whole genome shotgun (WGS) entry which is preliminary data.</text>
</comment>
<sequence>MRRPVLTFATAFLVSACLAGAVPAEAGGNGKARPFRAENRFKAVSVSGKYVRGGKSVVVTAGKLIDKKKDGYAAGVFFKFTRKGRKADVQAGFIRPKSRPGLADGPASLNLAGITSRNTGHMYVRECRMAVKATKPSCGPWTRIY</sequence>
<accession>A0ABP4B9U7</accession>
<evidence type="ECO:0000313" key="3">
    <source>
        <dbReference type="Proteomes" id="UP001500665"/>
    </source>
</evidence>
<feature type="signal peptide" evidence="1">
    <location>
        <begin position="1"/>
        <end position="26"/>
    </location>
</feature>
<dbReference type="RefSeq" id="WP_344239279.1">
    <property type="nucleotide sequence ID" value="NZ_BAAAHH010000006.1"/>
</dbReference>
<protein>
    <submittedName>
        <fullName evidence="2">Uncharacterized protein</fullName>
    </submittedName>
</protein>
<name>A0ABP4B9U7_9ACTN</name>
<keyword evidence="1" id="KW-0732">Signal</keyword>
<keyword evidence="3" id="KW-1185">Reference proteome</keyword>
<dbReference type="EMBL" id="BAAAHH010000006">
    <property type="protein sequence ID" value="GAA0946296.1"/>
    <property type="molecule type" value="Genomic_DNA"/>
</dbReference>
<evidence type="ECO:0000256" key="1">
    <source>
        <dbReference type="SAM" id="SignalP"/>
    </source>
</evidence>
<feature type="chain" id="PRO_5045942129" evidence="1">
    <location>
        <begin position="27"/>
        <end position="145"/>
    </location>
</feature>
<gene>
    <name evidence="2" type="ORF">GCM10009550_20820</name>
</gene>
<dbReference type="Proteomes" id="UP001500665">
    <property type="component" value="Unassembled WGS sequence"/>
</dbReference>